<evidence type="ECO:0000256" key="2">
    <source>
        <dbReference type="ARBA" id="ARBA00022448"/>
    </source>
</evidence>
<protein>
    <submittedName>
        <fullName evidence="6">ABC transporter ATP-binding protein</fullName>
    </submittedName>
</protein>
<evidence type="ECO:0000256" key="3">
    <source>
        <dbReference type="ARBA" id="ARBA00022741"/>
    </source>
</evidence>
<evidence type="ECO:0000259" key="5">
    <source>
        <dbReference type="PROSITE" id="PS50893"/>
    </source>
</evidence>
<organism evidence="6 7">
    <name type="scientific">Miniimonas arenae</name>
    <dbReference type="NCBI Taxonomy" id="676201"/>
    <lineage>
        <taxon>Bacteria</taxon>
        <taxon>Bacillati</taxon>
        <taxon>Actinomycetota</taxon>
        <taxon>Actinomycetes</taxon>
        <taxon>Micrococcales</taxon>
        <taxon>Beutenbergiaceae</taxon>
        <taxon>Miniimonas</taxon>
    </lineage>
</organism>
<dbReference type="SMART" id="SM00382">
    <property type="entry name" value="AAA"/>
    <property type="match status" value="2"/>
</dbReference>
<comment type="caution">
    <text evidence="6">The sequence shown here is derived from an EMBL/GenBank/DDBJ whole genome shotgun (WGS) entry which is preliminary data.</text>
</comment>
<comment type="similarity">
    <text evidence="1">Belongs to the ABC transporter superfamily.</text>
</comment>
<dbReference type="GO" id="GO:0016887">
    <property type="term" value="F:ATP hydrolysis activity"/>
    <property type="evidence" value="ECO:0007669"/>
    <property type="project" value="InterPro"/>
</dbReference>
<dbReference type="SUPFAM" id="SSF52540">
    <property type="entry name" value="P-loop containing nucleoside triphosphate hydrolases"/>
    <property type="match status" value="2"/>
</dbReference>
<evidence type="ECO:0000313" key="7">
    <source>
        <dbReference type="Proteomes" id="UP000313849"/>
    </source>
</evidence>
<dbReference type="Gene3D" id="3.40.50.300">
    <property type="entry name" value="P-loop containing nucleotide triphosphate hydrolases"/>
    <property type="match status" value="2"/>
</dbReference>
<dbReference type="PROSITE" id="PS50893">
    <property type="entry name" value="ABC_TRANSPORTER_2"/>
    <property type="match status" value="2"/>
</dbReference>
<dbReference type="GO" id="GO:0055085">
    <property type="term" value="P:transmembrane transport"/>
    <property type="evidence" value="ECO:0007669"/>
    <property type="project" value="UniProtKB-ARBA"/>
</dbReference>
<dbReference type="GO" id="GO:0005524">
    <property type="term" value="F:ATP binding"/>
    <property type="evidence" value="ECO:0007669"/>
    <property type="project" value="UniProtKB-KW"/>
</dbReference>
<evidence type="ECO:0000256" key="4">
    <source>
        <dbReference type="ARBA" id="ARBA00022840"/>
    </source>
</evidence>
<dbReference type="AlphaFoldDB" id="A0A5C5BEE1"/>
<dbReference type="InterPro" id="IPR003593">
    <property type="entry name" value="AAA+_ATPase"/>
</dbReference>
<keyword evidence="4 6" id="KW-0067">ATP-binding</keyword>
<accession>A0A5C5BEE1</accession>
<keyword evidence="7" id="KW-1185">Reference proteome</keyword>
<dbReference type="PANTHER" id="PTHR43776">
    <property type="entry name" value="TRANSPORT ATP-BINDING PROTEIN"/>
    <property type="match status" value="1"/>
</dbReference>
<keyword evidence="3" id="KW-0547">Nucleotide-binding</keyword>
<gene>
    <name evidence="6" type="ORF">FH969_03105</name>
</gene>
<dbReference type="Proteomes" id="UP000313849">
    <property type="component" value="Unassembled WGS sequence"/>
</dbReference>
<evidence type="ECO:0000313" key="6">
    <source>
        <dbReference type="EMBL" id="TNU76531.1"/>
    </source>
</evidence>
<name>A0A5C5BEE1_9MICO</name>
<dbReference type="InterPro" id="IPR003439">
    <property type="entry name" value="ABC_transporter-like_ATP-bd"/>
</dbReference>
<dbReference type="InterPro" id="IPR017871">
    <property type="entry name" value="ABC_transporter-like_CS"/>
</dbReference>
<sequence length="541" mass="56726">MSGRTGEPMLTPAPVRDAEPVLAVADLRVSFRSLEVLRGLDLRVHAGECLAVVGPSGAGKSVLARSLLGLAGEGGAPARVAAATLRIAGRDLRGARERDWRRVRGRHVGLVLQDALGSLDPLRTVHAEVAETLHTSGRPAARGSAPVGERVRDALARAGLPEPDVVARQRPGALSGGMRQRALIASAIVAEPPLLVLDEPTTALDATVAADVLALLGRLRDAGTALLLVTHDLGAVARIADRVVVLADGRAVEEGPTARVLTEPHHAVTRGLLAALPRGPKPPPAPVIGTDVLLAGHGLRRTYPLPGRGPRGARTAVDGVAVTVRRGEALGIVGESGSGKSTLTRLLLAAERPDEGTVELDRAPWSDLPEARRRARRARIRLVPQDVLASMDPRRDVRRILRDAGASNPVALLARVHLGPEVADRMPRSLSGGQRQRVAIARALAADPELLVLDEPVSALDVAVQAGILDLLREVQDAGTALVLVSHDLAVVRRLCDRVLVLSEGRVVEEGAVETVWAQPRSEVTRALLAAASPVGGRGGR</sequence>
<feature type="domain" description="ABC transporter" evidence="5">
    <location>
        <begin position="22"/>
        <end position="273"/>
    </location>
</feature>
<dbReference type="PROSITE" id="PS00211">
    <property type="entry name" value="ABC_TRANSPORTER_1"/>
    <property type="match status" value="2"/>
</dbReference>
<reference evidence="6 7" key="1">
    <citation type="submission" date="2019-06" db="EMBL/GenBank/DDBJ databases">
        <title>Draft genome sequence of Miniimonas arenae KCTC 19750T isolated from sea sand.</title>
        <authorList>
            <person name="Park S.-J."/>
        </authorList>
    </citation>
    <scope>NUCLEOTIDE SEQUENCE [LARGE SCALE GENOMIC DNA]</scope>
    <source>
        <strain evidence="6 7">KCTC 19750</strain>
    </source>
</reference>
<proteinExistence type="inferred from homology"/>
<dbReference type="Pfam" id="PF00005">
    <property type="entry name" value="ABC_tran"/>
    <property type="match status" value="2"/>
</dbReference>
<evidence type="ECO:0000256" key="1">
    <source>
        <dbReference type="ARBA" id="ARBA00005417"/>
    </source>
</evidence>
<dbReference type="OrthoDB" id="4008250at2"/>
<dbReference type="InterPro" id="IPR027417">
    <property type="entry name" value="P-loop_NTPase"/>
</dbReference>
<keyword evidence="2" id="KW-0813">Transport</keyword>
<dbReference type="PANTHER" id="PTHR43776:SF7">
    <property type="entry name" value="D,D-DIPEPTIDE TRANSPORT ATP-BINDING PROTEIN DDPF-RELATED"/>
    <property type="match status" value="1"/>
</dbReference>
<dbReference type="InterPro" id="IPR050319">
    <property type="entry name" value="ABC_transp_ATP-bind"/>
</dbReference>
<dbReference type="EMBL" id="VENP01000006">
    <property type="protein sequence ID" value="TNU76531.1"/>
    <property type="molecule type" value="Genomic_DNA"/>
</dbReference>
<feature type="domain" description="ABC transporter" evidence="5">
    <location>
        <begin position="300"/>
        <end position="529"/>
    </location>
</feature>
<dbReference type="CDD" id="cd03257">
    <property type="entry name" value="ABC_NikE_OppD_transporters"/>
    <property type="match status" value="2"/>
</dbReference>